<dbReference type="EMBL" id="JAAGKO020000008">
    <property type="protein sequence ID" value="MDI5962834.1"/>
    <property type="molecule type" value="Genomic_DNA"/>
</dbReference>
<evidence type="ECO:0000313" key="3">
    <source>
        <dbReference type="Proteomes" id="UP001156398"/>
    </source>
</evidence>
<organism evidence="2">
    <name type="scientific">Streptantibioticus silvisoli</name>
    <dbReference type="NCBI Taxonomy" id="2705255"/>
    <lineage>
        <taxon>Bacteria</taxon>
        <taxon>Bacillati</taxon>
        <taxon>Actinomycetota</taxon>
        <taxon>Actinomycetes</taxon>
        <taxon>Kitasatosporales</taxon>
        <taxon>Streptomycetaceae</taxon>
        <taxon>Streptantibioticus</taxon>
    </lineage>
</organism>
<evidence type="ECO:0000313" key="1">
    <source>
        <dbReference type="EMBL" id="MDI5962834.1"/>
    </source>
</evidence>
<proteinExistence type="predicted"/>
<dbReference type="EMBL" id="JABXJJ020000003">
    <property type="protein sequence ID" value="MDI5968451.1"/>
    <property type="molecule type" value="Genomic_DNA"/>
</dbReference>
<reference evidence="2 3" key="1">
    <citation type="submission" date="2023-05" db="EMBL/GenBank/DDBJ databases">
        <title>Streptantibioticus silvisoli sp. nov., acidotolerant actinomycetes 1 from pine litter.</title>
        <authorList>
            <person name="Swiecimska M."/>
            <person name="Golinska P."/>
            <person name="Sangal V."/>
            <person name="Wachnowicz B."/>
            <person name="Goodfellow M."/>
        </authorList>
    </citation>
    <scope>NUCLEOTIDE SEQUENCE</scope>
    <source>
        <strain evidence="2">SL13</strain>
        <strain evidence="1 3">SL54</strain>
    </source>
</reference>
<comment type="caution">
    <text evidence="2">The sequence shown here is derived from an EMBL/GenBank/DDBJ whole genome shotgun (WGS) entry which is preliminary data.</text>
</comment>
<sequence length="77" mass="8454">MDGDGQLREYEAVAARLKEAHALVRNAPVPDGLRVALTRKLLVITAAARHDAGAAAERLERFIRDFEQGRFPDPGTD</sequence>
<accession>A0AA90GXY6</accession>
<dbReference type="RefSeq" id="WP_271313848.1">
    <property type="nucleotide sequence ID" value="NZ_JAAGKO020000008.1"/>
</dbReference>
<keyword evidence="3" id="KW-1185">Reference proteome</keyword>
<dbReference type="Proteomes" id="UP001156398">
    <property type="component" value="Unassembled WGS sequence"/>
</dbReference>
<gene>
    <name evidence="1" type="ORF">POF43_008950</name>
    <name evidence="2" type="ORF">POF50_003670</name>
</gene>
<protein>
    <submittedName>
        <fullName evidence="2">Uncharacterized protein</fullName>
    </submittedName>
</protein>
<dbReference type="AlphaFoldDB" id="A0AA90GXY6"/>
<evidence type="ECO:0000313" key="2">
    <source>
        <dbReference type="EMBL" id="MDI5968451.1"/>
    </source>
</evidence>
<name>A0AA90GXY6_9ACTN</name>